<evidence type="ECO:0008006" key="3">
    <source>
        <dbReference type="Google" id="ProtNLM"/>
    </source>
</evidence>
<sequence length="254" mass="29646">MTALPMSSQEHESHLELELLDLTLVDVDSRILDHQATIKHLEATIMNHHRSIMKLRERRNTLTAYTHNRLPEEILSQIFQTVRNDAVVPDVNGYNWVNTADFYSWVVVLHVCRLWRNVGFADSSLFSDIMLPTRNPDLFDVLLKYSREANLNIVVTNYIDPTDEAWKKLWPHLPRMKSLYLTSHPPPGEWPVCPAVTQFYCWPGAFDESPIPWAAVMHEIMPSLKSDECPQYYYRGRTHSILSKHHKAQKPRYV</sequence>
<dbReference type="Gene3D" id="1.20.1280.50">
    <property type="match status" value="1"/>
</dbReference>
<proteinExistence type="predicted"/>
<evidence type="ECO:0000313" key="2">
    <source>
        <dbReference type="Proteomes" id="UP001385951"/>
    </source>
</evidence>
<dbReference type="Proteomes" id="UP001385951">
    <property type="component" value="Unassembled WGS sequence"/>
</dbReference>
<reference evidence="1 2" key="1">
    <citation type="submission" date="2022-09" db="EMBL/GenBank/DDBJ databases">
        <authorList>
            <person name="Palmer J.M."/>
        </authorList>
    </citation>
    <scope>NUCLEOTIDE SEQUENCE [LARGE SCALE GENOMIC DNA]</scope>
    <source>
        <strain evidence="1 2">DSM 7382</strain>
    </source>
</reference>
<keyword evidence="2" id="KW-1185">Reference proteome</keyword>
<protein>
    <recommendedName>
        <fullName evidence="3">F-box domain-containing protein</fullName>
    </recommendedName>
</protein>
<accession>A0AAW0FW52</accession>
<dbReference type="EMBL" id="JASBNA010000040">
    <property type="protein sequence ID" value="KAK7681522.1"/>
    <property type="molecule type" value="Genomic_DNA"/>
</dbReference>
<comment type="caution">
    <text evidence="1">The sequence shown here is derived from an EMBL/GenBank/DDBJ whole genome shotgun (WGS) entry which is preliminary data.</text>
</comment>
<evidence type="ECO:0000313" key="1">
    <source>
        <dbReference type="EMBL" id="KAK7681522.1"/>
    </source>
</evidence>
<name>A0AAW0FW52_9APHY</name>
<organism evidence="1 2">
    <name type="scientific">Cerrena zonata</name>
    <dbReference type="NCBI Taxonomy" id="2478898"/>
    <lineage>
        <taxon>Eukaryota</taxon>
        <taxon>Fungi</taxon>
        <taxon>Dikarya</taxon>
        <taxon>Basidiomycota</taxon>
        <taxon>Agaricomycotina</taxon>
        <taxon>Agaricomycetes</taxon>
        <taxon>Polyporales</taxon>
        <taxon>Cerrenaceae</taxon>
        <taxon>Cerrena</taxon>
    </lineage>
</organism>
<gene>
    <name evidence="1" type="ORF">QCA50_015254</name>
</gene>
<dbReference type="AlphaFoldDB" id="A0AAW0FW52"/>